<feature type="transmembrane region" description="Helical" evidence="7">
    <location>
        <begin position="133"/>
        <end position="149"/>
    </location>
</feature>
<feature type="transmembrane region" description="Helical" evidence="7">
    <location>
        <begin position="267"/>
        <end position="290"/>
    </location>
</feature>
<dbReference type="PANTHER" id="PTHR13353">
    <property type="entry name" value="TRANSMEMBRANE PROTEIN 19"/>
    <property type="match status" value="1"/>
</dbReference>
<evidence type="ECO:0000256" key="4">
    <source>
        <dbReference type="ARBA" id="ARBA00022989"/>
    </source>
</evidence>
<proteinExistence type="inferred from homology"/>
<feature type="transmembrane region" description="Helical" evidence="7">
    <location>
        <begin position="302"/>
        <end position="324"/>
    </location>
</feature>
<evidence type="ECO:0000256" key="6">
    <source>
        <dbReference type="SAM" id="MobiDB-lite"/>
    </source>
</evidence>
<dbReference type="AlphaFoldDB" id="A0A1Y5I8K9"/>
<organism evidence="8">
    <name type="scientific">Ostreococcus tauri</name>
    <name type="common">Marine green alga</name>
    <dbReference type="NCBI Taxonomy" id="70448"/>
    <lineage>
        <taxon>Eukaryota</taxon>
        <taxon>Viridiplantae</taxon>
        <taxon>Chlorophyta</taxon>
        <taxon>Mamiellophyceae</taxon>
        <taxon>Mamiellales</taxon>
        <taxon>Bathycoccaceae</taxon>
        <taxon>Ostreococcus</taxon>
    </lineage>
</organism>
<dbReference type="Proteomes" id="UP000195557">
    <property type="component" value="Unassembled WGS sequence"/>
</dbReference>
<dbReference type="GO" id="GO:0016020">
    <property type="term" value="C:membrane"/>
    <property type="evidence" value="ECO:0007669"/>
    <property type="project" value="UniProtKB-SubCell"/>
</dbReference>
<dbReference type="PANTHER" id="PTHR13353:SF5">
    <property type="entry name" value="TRANSMEMBRANE PROTEIN 19"/>
    <property type="match status" value="1"/>
</dbReference>
<accession>A0A1Y5I8K9</accession>
<dbReference type="InterPro" id="IPR002794">
    <property type="entry name" value="DUF92_TMEM19"/>
</dbReference>
<feature type="compositionally biased region" description="Basic residues" evidence="6">
    <location>
        <begin position="53"/>
        <end position="64"/>
    </location>
</feature>
<dbReference type="eggNOG" id="KOG4491">
    <property type="taxonomic scope" value="Eukaryota"/>
</dbReference>
<evidence type="ECO:0000313" key="8">
    <source>
        <dbReference type="EMBL" id="OUS45899.1"/>
    </source>
</evidence>
<comment type="subcellular location">
    <subcellularLocation>
        <location evidence="1">Membrane</location>
        <topology evidence="1">Multi-pass membrane protein</topology>
    </subcellularLocation>
</comment>
<evidence type="ECO:0000256" key="3">
    <source>
        <dbReference type="ARBA" id="ARBA00022692"/>
    </source>
</evidence>
<name>A0A1Y5I8K9_OSTTA</name>
<evidence type="ECO:0000256" key="2">
    <source>
        <dbReference type="ARBA" id="ARBA00009012"/>
    </source>
</evidence>
<keyword evidence="3 7" id="KW-0812">Transmembrane</keyword>
<dbReference type="Pfam" id="PF01940">
    <property type="entry name" value="DUF92"/>
    <property type="match status" value="1"/>
</dbReference>
<protein>
    <submittedName>
        <fullName evidence="8">Integral membrane family protein</fullName>
    </submittedName>
</protein>
<sequence>MSIAAISIAPVHARVVAPIARRHRERLTRASSASRFDSAPAASTLGFALRARRRSAARRPSTRHVRADAVTSSSASSKTESGGNTTLVVAGAVAVCAIAATHASGSTIARAGGSAVLGCLLALVGYKKKSLDASGAIAAIGVGFGSIYADARFGAALAAFFFTSSAVTRVRSDVKRRVDEHFKVGGGRDWVQVFANGFVPTMIALAYAFGATGSNAGAMASAYLGYYACCGGDTWASELGVLSTSKPRLITNWTREVDAGTNGGVTALGWVASASGGAAVGAAFHLVQVILRTFAPNGSVRFAPSSALELIVFGAVAGVFGSLIDSVLGATIQFSGWCSARQKVVSKPGPSVERISGLEILSNSAVNLVSGIVTAVVAAVFFPL</sequence>
<keyword evidence="5 7" id="KW-0472">Membrane</keyword>
<keyword evidence="4 7" id="KW-1133">Transmembrane helix</keyword>
<feature type="transmembrane region" description="Helical" evidence="7">
    <location>
        <begin position="193"/>
        <end position="210"/>
    </location>
</feature>
<evidence type="ECO:0000256" key="1">
    <source>
        <dbReference type="ARBA" id="ARBA00004141"/>
    </source>
</evidence>
<dbReference type="EMBL" id="KZ155785">
    <property type="protein sequence ID" value="OUS45899.1"/>
    <property type="molecule type" value="Genomic_DNA"/>
</dbReference>
<feature type="transmembrane region" description="Helical" evidence="7">
    <location>
        <begin position="82"/>
        <end position="101"/>
    </location>
</feature>
<evidence type="ECO:0000256" key="7">
    <source>
        <dbReference type="SAM" id="Phobius"/>
    </source>
</evidence>
<feature type="transmembrane region" description="Helical" evidence="7">
    <location>
        <begin position="107"/>
        <end position="126"/>
    </location>
</feature>
<reference evidence="8" key="1">
    <citation type="submission" date="2017-04" db="EMBL/GenBank/DDBJ databases">
        <title>Population genomics of picophytoplankton unveils novel chromosome hypervariability.</title>
        <authorList>
            <consortium name="DOE Joint Genome Institute"/>
            <person name="Blanc-Mathieu R."/>
            <person name="Krasovec M."/>
            <person name="Hebrard M."/>
            <person name="Yau S."/>
            <person name="Desgranges E."/>
            <person name="Martin J."/>
            <person name="Schackwitz W."/>
            <person name="Kuo A."/>
            <person name="Salin G."/>
            <person name="Donnadieu C."/>
            <person name="Desdevises Y."/>
            <person name="Sanchez-Ferandin S."/>
            <person name="Moreau H."/>
            <person name="Rivals E."/>
            <person name="Grigoriev I.V."/>
            <person name="Grimsley N."/>
            <person name="Eyre-Walker A."/>
            <person name="Piganeau G."/>
        </authorList>
    </citation>
    <scope>NUCLEOTIDE SEQUENCE [LARGE SCALE GENOMIC DNA]</scope>
    <source>
        <strain evidence="8">RCC 1115</strain>
    </source>
</reference>
<feature type="transmembrane region" description="Helical" evidence="7">
    <location>
        <begin position="360"/>
        <end position="382"/>
    </location>
</feature>
<evidence type="ECO:0000256" key="5">
    <source>
        <dbReference type="ARBA" id="ARBA00023136"/>
    </source>
</evidence>
<comment type="similarity">
    <text evidence="2">Belongs to the TMEM19 family.</text>
</comment>
<gene>
    <name evidence="8" type="ORF">BE221DRAFT_192573</name>
</gene>
<feature type="region of interest" description="Disordered" evidence="6">
    <location>
        <begin position="53"/>
        <end position="83"/>
    </location>
</feature>